<gene>
    <name evidence="3" type="ORF">SAMN05216285_1516</name>
</gene>
<protein>
    <recommendedName>
        <fullName evidence="2">SWIM-type domain-containing protein</fullName>
    </recommendedName>
</protein>
<dbReference type="Proteomes" id="UP000183275">
    <property type="component" value="Unassembled WGS sequence"/>
</dbReference>
<accession>A0A1I0NBS1</accession>
<dbReference type="EMBL" id="FOIS01000002">
    <property type="protein sequence ID" value="SEV98296.1"/>
    <property type="molecule type" value="Genomic_DNA"/>
</dbReference>
<dbReference type="PROSITE" id="PS50966">
    <property type="entry name" value="ZF_SWIM"/>
    <property type="match status" value="1"/>
</dbReference>
<keyword evidence="1" id="KW-0863">Zinc-finger</keyword>
<reference evidence="4" key="1">
    <citation type="submission" date="2016-10" db="EMBL/GenBank/DDBJ databases">
        <authorList>
            <person name="Varghese N."/>
        </authorList>
    </citation>
    <scope>NUCLEOTIDE SEQUENCE [LARGE SCALE GENOMIC DNA]</scope>
    <source>
        <strain evidence="4">CGMCC 1.12284</strain>
    </source>
</reference>
<keyword evidence="1" id="KW-0862">Zinc</keyword>
<name>A0A1I0NBS1_9EURY</name>
<sequence length="134" mass="14804">MTENILHHLGVSDNKVVKCAQYEAFEFELTAPGIVTVRNGSYADPENHEYRVNVKGGIPVCCECPADVHHDEPCKHRVAIAIRQPVLTAATERPVTDGGPLRPDDCSCWSVDQELPCFPCFNADFDTPNPEVPE</sequence>
<dbReference type="GO" id="GO:0008270">
    <property type="term" value="F:zinc ion binding"/>
    <property type="evidence" value="ECO:0007669"/>
    <property type="project" value="UniProtKB-KW"/>
</dbReference>
<evidence type="ECO:0000313" key="3">
    <source>
        <dbReference type="EMBL" id="SEV98296.1"/>
    </source>
</evidence>
<dbReference type="InterPro" id="IPR007527">
    <property type="entry name" value="Znf_SWIM"/>
</dbReference>
<dbReference type="Pfam" id="PF04434">
    <property type="entry name" value="SWIM"/>
    <property type="match status" value="1"/>
</dbReference>
<evidence type="ECO:0000259" key="2">
    <source>
        <dbReference type="PROSITE" id="PS50966"/>
    </source>
</evidence>
<evidence type="ECO:0000313" key="4">
    <source>
        <dbReference type="Proteomes" id="UP000183275"/>
    </source>
</evidence>
<feature type="domain" description="SWIM-type" evidence="2">
    <location>
        <begin position="50"/>
        <end position="85"/>
    </location>
</feature>
<organism evidence="3 4">
    <name type="scientific">Natrinema salifodinae</name>
    <dbReference type="NCBI Taxonomy" id="1202768"/>
    <lineage>
        <taxon>Archaea</taxon>
        <taxon>Methanobacteriati</taxon>
        <taxon>Methanobacteriota</taxon>
        <taxon>Stenosarchaea group</taxon>
        <taxon>Halobacteria</taxon>
        <taxon>Halobacteriales</taxon>
        <taxon>Natrialbaceae</taxon>
        <taxon>Natrinema</taxon>
    </lineage>
</organism>
<keyword evidence="4" id="KW-1185">Reference proteome</keyword>
<dbReference type="AlphaFoldDB" id="A0A1I0NBS1"/>
<keyword evidence="1" id="KW-0479">Metal-binding</keyword>
<evidence type="ECO:0000256" key="1">
    <source>
        <dbReference type="PROSITE-ProRule" id="PRU00325"/>
    </source>
</evidence>
<proteinExistence type="predicted"/>